<proteinExistence type="predicted"/>
<reference evidence="2" key="2">
    <citation type="submission" date="2017-10" db="EMBL/GenBank/DDBJ databases">
        <title>Ladona fulva Genome sequencing and assembly.</title>
        <authorList>
            <person name="Murali S."/>
            <person name="Richards S."/>
            <person name="Bandaranaike D."/>
            <person name="Bellair M."/>
            <person name="Blankenburg K."/>
            <person name="Chao H."/>
            <person name="Dinh H."/>
            <person name="Doddapaneni H."/>
            <person name="Dugan-Rocha S."/>
            <person name="Elkadiri S."/>
            <person name="Gnanaolivu R."/>
            <person name="Hernandez B."/>
            <person name="Skinner E."/>
            <person name="Javaid M."/>
            <person name="Lee S."/>
            <person name="Li M."/>
            <person name="Ming W."/>
            <person name="Munidasa M."/>
            <person name="Muniz J."/>
            <person name="Nguyen L."/>
            <person name="Hughes D."/>
            <person name="Osuji N."/>
            <person name="Pu L.-L."/>
            <person name="Puazo M."/>
            <person name="Qu C."/>
            <person name="Quiroz J."/>
            <person name="Raj R."/>
            <person name="Weissenberger G."/>
            <person name="Xin Y."/>
            <person name="Zou X."/>
            <person name="Han Y."/>
            <person name="Worley K."/>
            <person name="Muzny D."/>
            <person name="Gibbs R."/>
        </authorList>
    </citation>
    <scope>NUCLEOTIDE SEQUENCE</scope>
    <source>
        <strain evidence="2">Sampled in the wild</strain>
    </source>
</reference>
<dbReference type="Proteomes" id="UP000792457">
    <property type="component" value="Unassembled WGS sequence"/>
</dbReference>
<name>A0A8K0KGT0_LADFU</name>
<protein>
    <submittedName>
        <fullName evidence="2">Uncharacterized protein</fullName>
    </submittedName>
</protein>
<evidence type="ECO:0000313" key="3">
    <source>
        <dbReference type="Proteomes" id="UP000792457"/>
    </source>
</evidence>
<reference evidence="2" key="1">
    <citation type="submission" date="2013-04" db="EMBL/GenBank/DDBJ databases">
        <authorList>
            <person name="Qu J."/>
            <person name="Murali S.C."/>
            <person name="Bandaranaike D."/>
            <person name="Bellair M."/>
            <person name="Blankenburg K."/>
            <person name="Chao H."/>
            <person name="Dinh H."/>
            <person name="Doddapaneni H."/>
            <person name="Downs B."/>
            <person name="Dugan-Rocha S."/>
            <person name="Elkadiri S."/>
            <person name="Gnanaolivu R.D."/>
            <person name="Hernandez B."/>
            <person name="Javaid M."/>
            <person name="Jayaseelan J.C."/>
            <person name="Lee S."/>
            <person name="Li M."/>
            <person name="Ming W."/>
            <person name="Munidasa M."/>
            <person name="Muniz J."/>
            <person name="Nguyen L."/>
            <person name="Ongeri F."/>
            <person name="Osuji N."/>
            <person name="Pu L.-L."/>
            <person name="Puazo M."/>
            <person name="Qu C."/>
            <person name="Quiroz J."/>
            <person name="Raj R."/>
            <person name="Weissenberger G."/>
            <person name="Xin Y."/>
            <person name="Zou X."/>
            <person name="Han Y."/>
            <person name="Richards S."/>
            <person name="Worley K."/>
            <person name="Muzny D."/>
            <person name="Gibbs R."/>
        </authorList>
    </citation>
    <scope>NUCLEOTIDE SEQUENCE</scope>
    <source>
        <strain evidence="2">Sampled in the wild</strain>
    </source>
</reference>
<gene>
    <name evidence="2" type="ORF">J437_LFUL013479</name>
</gene>
<organism evidence="2 3">
    <name type="scientific">Ladona fulva</name>
    <name type="common">Scarce chaser dragonfly</name>
    <name type="synonym">Libellula fulva</name>
    <dbReference type="NCBI Taxonomy" id="123851"/>
    <lineage>
        <taxon>Eukaryota</taxon>
        <taxon>Metazoa</taxon>
        <taxon>Ecdysozoa</taxon>
        <taxon>Arthropoda</taxon>
        <taxon>Hexapoda</taxon>
        <taxon>Insecta</taxon>
        <taxon>Pterygota</taxon>
        <taxon>Palaeoptera</taxon>
        <taxon>Odonata</taxon>
        <taxon>Epiprocta</taxon>
        <taxon>Anisoptera</taxon>
        <taxon>Libelluloidea</taxon>
        <taxon>Libellulidae</taxon>
        <taxon>Ladona</taxon>
    </lineage>
</organism>
<keyword evidence="3" id="KW-1185">Reference proteome</keyword>
<accession>A0A8K0KGT0</accession>
<dbReference type="OrthoDB" id="6421124at2759"/>
<evidence type="ECO:0000256" key="1">
    <source>
        <dbReference type="SAM" id="MobiDB-lite"/>
    </source>
</evidence>
<evidence type="ECO:0000313" key="2">
    <source>
        <dbReference type="EMBL" id="KAG8234931.1"/>
    </source>
</evidence>
<dbReference type="AlphaFoldDB" id="A0A8K0KGT0"/>
<feature type="compositionally biased region" description="Low complexity" evidence="1">
    <location>
        <begin position="234"/>
        <end position="248"/>
    </location>
</feature>
<feature type="compositionally biased region" description="Polar residues" evidence="1">
    <location>
        <begin position="47"/>
        <end position="63"/>
    </location>
</feature>
<comment type="caution">
    <text evidence="2">The sequence shown here is derived from an EMBL/GenBank/DDBJ whole genome shotgun (WGS) entry which is preliminary data.</text>
</comment>
<dbReference type="EMBL" id="KZ308859">
    <property type="protein sequence ID" value="KAG8234931.1"/>
    <property type="molecule type" value="Genomic_DNA"/>
</dbReference>
<feature type="region of interest" description="Disordered" evidence="1">
    <location>
        <begin position="47"/>
        <end position="69"/>
    </location>
</feature>
<feature type="region of interest" description="Disordered" evidence="1">
    <location>
        <begin position="234"/>
        <end position="263"/>
    </location>
</feature>
<sequence>MFSTFQDFGWYELREDRKRETARAASQVESIKRDMLQALRGIIPSTSTNSLPVYTQNSGGPSVQQTTQTQGLLQQVPHPLHKHSQSVPASTASLAPPVQHLHTPHFLHAVPQQRSVDLGMLGSESARGTHMTMMDSQLCSHHGSITRGTDRFSYSHGNLSASPSMATTASPGGSRIFLPRQSSHPMPTSHSTSASMQRHYHTQWDLEQMKSELIATLQAELREALREVTGHMTSNVPMAPPSSVVMPSTAQSAAPPHPVPPTSSNAATILPPGSGHLYQTHLYTQL</sequence>